<keyword evidence="3" id="KW-1185">Reference proteome</keyword>
<sequence>MSFLGSLFNKKYENIDGIKVNNIIKNNRDVLILDVRTPGEFGSGHIPKSKNIPVNELSLRVDSLDLYKDEDVIVYCASGMRSASAAKILSKYGFNKVYNLSGGLGSYKGKLK</sequence>
<dbReference type="AlphaFoldDB" id="A0A371J3V9"/>
<dbReference type="InterPro" id="IPR050229">
    <property type="entry name" value="GlpE_sulfurtransferase"/>
</dbReference>
<gene>
    <name evidence="2" type="ORF">CHL78_009625</name>
</gene>
<dbReference type="Proteomes" id="UP000215694">
    <property type="component" value="Unassembled WGS sequence"/>
</dbReference>
<dbReference type="InterPro" id="IPR036873">
    <property type="entry name" value="Rhodanese-like_dom_sf"/>
</dbReference>
<dbReference type="RefSeq" id="WP_094365914.1">
    <property type="nucleotide sequence ID" value="NZ_NOJY02000013.1"/>
</dbReference>
<protein>
    <submittedName>
        <fullName evidence="2">Rhodanese-like domain-containing protein</fullName>
    </submittedName>
</protein>
<organism evidence="2 3">
    <name type="scientific">Romboutsia weinsteinii</name>
    <dbReference type="NCBI Taxonomy" id="2020949"/>
    <lineage>
        <taxon>Bacteria</taxon>
        <taxon>Bacillati</taxon>
        <taxon>Bacillota</taxon>
        <taxon>Clostridia</taxon>
        <taxon>Peptostreptococcales</taxon>
        <taxon>Peptostreptococcaceae</taxon>
        <taxon>Romboutsia</taxon>
    </lineage>
</organism>
<reference evidence="2 3" key="1">
    <citation type="journal article" date="2017" name="Genome Announc.">
        <title>Draft Genome Sequence of Romboutsia weinsteinii sp. nov. Strain CCRI-19649(T) Isolated from Surface Water.</title>
        <authorList>
            <person name="Maheux A.F."/>
            <person name="Boudreau D.K."/>
            <person name="Berube E."/>
            <person name="Boissinot M."/>
            <person name="Cantin P."/>
            <person name="Raymond F."/>
            <person name="Corbeil J."/>
            <person name="Omar R.F."/>
            <person name="Bergeron M.G."/>
        </authorList>
    </citation>
    <scope>NUCLEOTIDE SEQUENCE [LARGE SCALE GENOMIC DNA]</scope>
    <source>
        <strain evidence="2 3">CCRI-19649</strain>
    </source>
</reference>
<dbReference type="PROSITE" id="PS50206">
    <property type="entry name" value="RHODANESE_3"/>
    <property type="match status" value="1"/>
</dbReference>
<dbReference type="SMART" id="SM00450">
    <property type="entry name" value="RHOD"/>
    <property type="match status" value="1"/>
</dbReference>
<dbReference type="SUPFAM" id="SSF52821">
    <property type="entry name" value="Rhodanese/Cell cycle control phosphatase"/>
    <property type="match status" value="1"/>
</dbReference>
<feature type="domain" description="Rhodanese" evidence="1">
    <location>
        <begin position="26"/>
        <end position="112"/>
    </location>
</feature>
<dbReference type="Pfam" id="PF00581">
    <property type="entry name" value="Rhodanese"/>
    <property type="match status" value="1"/>
</dbReference>
<comment type="caution">
    <text evidence="2">The sequence shown here is derived from an EMBL/GenBank/DDBJ whole genome shotgun (WGS) entry which is preliminary data.</text>
</comment>
<dbReference type="CDD" id="cd00158">
    <property type="entry name" value="RHOD"/>
    <property type="match status" value="1"/>
</dbReference>
<dbReference type="EMBL" id="NOJY02000013">
    <property type="protein sequence ID" value="RDY27462.1"/>
    <property type="molecule type" value="Genomic_DNA"/>
</dbReference>
<accession>A0A371J3V9</accession>
<dbReference type="InterPro" id="IPR001763">
    <property type="entry name" value="Rhodanese-like_dom"/>
</dbReference>
<evidence type="ECO:0000313" key="3">
    <source>
        <dbReference type="Proteomes" id="UP000215694"/>
    </source>
</evidence>
<dbReference type="OrthoDB" id="9800872at2"/>
<proteinExistence type="predicted"/>
<name>A0A371J3V9_9FIRM</name>
<dbReference type="Gene3D" id="3.40.250.10">
    <property type="entry name" value="Rhodanese-like domain"/>
    <property type="match status" value="1"/>
</dbReference>
<evidence type="ECO:0000259" key="1">
    <source>
        <dbReference type="PROSITE" id="PS50206"/>
    </source>
</evidence>
<dbReference type="PANTHER" id="PTHR43031">
    <property type="entry name" value="FAD-DEPENDENT OXIDOREDUCTASE"/>
    <property type="match status" value="1"/>
</dbReference>
<evidence type="ECO:0000313" key="2">
    <source>
        <dbReference type="EMBL" id="RDY27462.1"/>
    </source>
</evidence>
<dbReference type="PANTHER" id="PTHR43031:SF1">
    <property type="entry name" value="PYRIDINE NUCLEOTIDE-DISULPHIDE OXIDOREDUCTASE"/>
    <property type="match status" value="1"/>
</dbReference>